<comment type="caution">
    <text evidence="3">The sequence shown here is derived from an EMBL/GenBank/DDBJ whole genome shotgun (WGS) entry which is preliminary data.</text>
</comment>
<keyword evidence="2" id="KW-0812">Transmembrane</keyword>
<dbReference type="EMBL" id="CAUJNA010000057">
    <property type="protein sequence ID" value="CAJ1371133.1"/>
    <property type="molecule type" value="Genomic_DNA"/>
</dbReference>
<accession>A0AA36HMX5</accession>
<dbReference type="AlphaFoldDB" id="A0AA36HMX5"/>
<protein>
    <submittedName>
        <fullName evidence="3">Uncharacterized protein</fullName>
    </submittedName>
</protein>
<name>A0AA36HMX5_9DINO</name>
<keyword evidence="4" id="KW-1185">Reference proteome</keyword>
<feature type="transmembrane region" description="Helical" evidence="2">
    <location>
        <begin position="403"/>
        <end position="425"/>
    </location>
</feature>
<keyword evidence="2" id="KW-1133">Transmembrane helix</keyword>
<gene>
    <name evidence="3" type="ORF">EVOR1521_LOCUS1519</name>
</gene>
<reference evidence="3" key="1">
    <citation type="submission" date="2023-08" db="EMBL/GenBank/DDBJ databases">
        <authorList>
            <person name="Chen Y."/>
            <person name="Shah S."/>
            <person name="Dougan E. K."/>
            <person name="Thang M."/>
            <person name="Chan C."/>
        </authorList>
    </citation>
    <scope>NUCLEOTIDE SEQUENCE</scope>
</reference>
<keyword evidence="2" id="KW-0472">Membrane</keyword>
<feature type="transmembrane region" description="Helical" evidence="2">
    <location>
        <begin position="446"/>
        <end position="469"/>
    </location>
</feature>
<evidence type="ECO:0000256" key="1">
    <source>
        <dbReference type="SAM" id="MobiDB-lite"/>
    </source>
</evidence>
<dbReference type="Proteomes" id="UP001178507">
    <property type="component" value="Unassembled WGS sequence"/>
</dbReference>
<feature type="region of interest" description="Disordered" evidence="1">
    <location>
        <begin position="728"/>
        <end position="771"/>
    </location>
</feature>
<evidence type="ECO:0000313" key="4">
    <source>
        <dbReference type="Proteomes" id="UP001178507"/>
    </source>
</evidence>
<sequence length="986" mass="108849">MGRTASKVEGLEEIAMDLERLARELGLCTPAPGEYGHRTAGTGAVRPPLAPGATSADSGVVVGKLHRGLPVLAKDVDASRLSFPQDRPKFKASEVLKGIQREVYNSPLQWAQDPDSSTCPVPRAHVQASRRGALKLLEFLDAHHRLELLPEAEIRRSHLCGAFSLLKDQTRDRLILDARPANILEEPALNDYTQTLGAVQALLQVELLPDQQMIFHGDDLRDYYYCFCVTKERVNRNCMRFPLAPRDVAHLSCFSERLLEHKTVYPCLATMAMGDLNAVEFGQAAHVLLALDCRATSLEELLTVRGRAPRGNLATGIIIDDYVVCEKVAAPPGDLPTEGETRMAWMNEAYAKVELTAHTGKAFRRESQAEFWGAAADGNKGTVRPSPKRLIPLIMMTVRVARLQIATVGLLEILAGSWVAIFQFRKRLMCLLEEIYAAQRDREQNCIVHLSCSMIHELWSLVLVAPLAVTNLRAKTLPVAYLTDASEQMVAGVSSRVPEIFARELHRHCLARGVWTRMLTPWKVWLRRHDLLQPEEELPAGVPLVSHPVWTSLARCLSFKLLFRSPVRRRRHINLLELQAVLEVERRAALRKPSSRLLIGVDSQVVLGALLKGRTASPPLNRMLQYSLPTLLGGDLYSSYGYVPSLANVADDPTRGASIRSPAAEPPDWLVNAFQGDFDSLDKWLNALGFGPQQLACLPGCPKSLDAGMLEDFVRELRSVQKPDRLARFDQAAKTPDPFATGPQQKKKASREPQAPTVETSRLQEPQARAGELPETQFVVDGAWSLAGFSPRFRGFLDLYSGKAGVARQLSRLSGTWVLTFDYERGADQDLLDPGVQKKILQLMRFGAFLGVGLPGITQSMHLKVLRGNQHAAFTLSVLKVYPRPLCARIASAMLRAVINGGVDGQLDSAGCARTGTLRVGEAQNPGPRRARDIAALDEAKLITPATALLQDRAWEQFRSWLIANLSAEAFSQAVVQLQLTDEGKV</sequence>
<evidence type="ECO:0000256" key="2">
    <source>
        <dbReference type="SAM" id="Phobius"/>
    </source>
</evidence>
<evidence type="ECO:0000313" key="3">
    <source>
        <dbReference type="EMBL" id="CAJ1371133.1"/>
    </source>
</evidence>
<organism evidence="3 4">
    <name type="scientific">Effrenium voratum</name>
    <dbReference type="NCBI Taxonomy" id="2562239"/>
    <lineage>
        <taxon>Eukaryota</taxon>
        <taxon>Sar</taxon>
        <taxon>Alveolata</taxon>
        <taxon>Dinophyceae</taxon>
        <taxon>Suessiales</taxon>
        <taxon>Symbiodiniaceae</taxon>
        <taxon>Effrenium</taxon>
    </lineage>
</organism>
<proteinExistence type="predicted"/>